<sequence>MRVESNFKQDATNQNKDRVRRYQERPNQNQQNKQAKNKVNNFTQNSGVACFFLFIERKEV</sequence>
<proteinExistence type="predicted"/>
<accession>A0ABX3D5B5</accession>
<feature type="region of interest" description="Disordered" evidence="1">
    <location>
        <begin position="1"/>
        <end position="40"/>
    </location>
</feature>
<evidence type="ECO:0000313" key="2">
    <source>
        <dbReference type="EMBL" id="OHY90156.1"/>
    </source>
</evidence>
<keyword evidence="3" id="KW-1185">Reference proteome</keyword>
<evidence type="ECO:0000313" key="3">
    <source>
        <dbReference type="Proteomes" id="UP000180133"/>
    </source>
</evidence>
<reference evidence="2 3" key="1">
    <citation type="submission" date="2016-09" db="EMBL/GenBank/DDBJ databases">
        <title>Isolation, identification and antibiotic sensitivity analysis of bacterial pathogen from juvenile Hippocampus erectus with tail-rotted disease.</title>
        <authorList>
            <person name="Yang Q."/>
        </authorList>
    </citation>
    <scope>NUCLEOTIDE SEQUENCE [LARGE SCALE GENOMIC DNA]</scope>
    <source>
        <strain evidence="2 3">HM-10</strain>
    </source>
</reference>
<feature type="compositionally biased region" description="Basic and acidic residues" evidence="1">
    <location>
        <begin position="15"/>
        <end position="24"/>
    </location>
</feature>
<feature type="compositionally biased region" description="Low complexity" evidence="1">
    <location>
        <begin position="27"/>
        <end position="40"/>
    </location>
</feature>
<name>A0ABX3D5B5_9VIBR</name>
<gene>
    <name evidence="2" type="ORF">BI375_07865</name>
</gene>
<comment type="caution">
    <text evidence="2">The sequence shown here is derived from an EMBL/GenBank/DDBJ whole genome shotgun (WGS) entry which is preliminary data.</text>
</comment>
<evidence type="ECO:0008006" key="4">
    <source>
        <dbReference type="Google" id="ProtNLM"/>
    </source>
</evidence>
<evidence type="ECO:0000256" key="1">
    <source>
        <dbReference type="SAM" id="MobiDB-lite"/>
    </source>
</evidence>
<dbReference type="EMBL" id="MKFT01000034">
    <property type="protein sequence ID" value="OHY90156.1"/>
    <property type="molecule type" value="Genomic_DNA"/>
</dbReference>
<organism evidence="2 3">
    <name type="scientific">Vibrio rotiferianus</name>
    <dbReference type="NCBI Taxonomy" id="190895"/>
    <lineage>
        <taxon>Bacteria</taxon>
        <taxon>Pseudomonadati</taxon>
        <taxon>Pseudomonadota</taxon>
        <taxon>Gammaproteobacteria</taxon>
        <taxon>Vibrionales</taxon>
        <taxon>Vibrionaceae</taxon>
        <taxon>Vibrio</taxon>
    </lineage>
</organism>
<dbReference type="Proteomes" id="UP000180133">
    <property type="component" value="Unassembled WGS sequence"/>
</dbReference>
<protein>
    <recommendedName>
        <fullName evidence="4">Mating channel protein</fullName>
    </recommendedName>
</protein>